<dbReference type="InterPro" id="IPR038765">
    <property type="entry name" value="Papain-like_cys_pep_sf"/>
</dbReference>
<dbReference type="InterPro" id="IPR007921">
    <property type="entry name" value="CHAP_dom"/>
</dbReference>
<evidence type="ECO:0000256" key="1">
    <source>
        <dbReference type="SAM" id="MobiDB-lite"/>
    </source>
</evidence>
<proteinExistence type="predicted"/>
<name>A0A0N8FX70_9STRE</name>
<dbReference type="STRING" id="119224.AKK44_05355"/>
<accession>A0A0N8FX70</accession>
<dbReference type="PROSITE" id="PS50911">
    <property type="entry name" value="CHAP"/>
    <property type="match status" value="1"/>
</dbReference>
<comment type="caution">
    <text evidence="4">The sequence shown here is derived from an EMBL/GenBank/DDBJ whole genome shotgun (WGS) entry which is preliminary data.</text>
</comment>
<keyword evidence="5" id="KW-1185">Reference proteome</keyword>
<evidence type="ECO:0000256" key="2">
    <source>
        <dbReference type="SAM" id="SignalP"/>
    </source>
</evidence>
<dbReference type="Pfam" id="PF05257">
    <property type="entry name" value="CHAP"/>
    <property type="match status" value="1"/>
</dbReference>
<dbReference type="RefSeq" id="WP_054278845.1">
    <property type="nucleotide sequence ID" value="NZ_LHQM01000020.1"/>
</dbReference>
<keyword evidence="2" id="KW-0732">Signal</keyword>
<dbReference type="Proteomes" id="UP000049578">
    <property type="component" value="Unassembled WGS sequence"/>
</dbReference>
<dbReference type="PATRIC" id="fig|119224.3.peg.612"/>
<dbReference type="Gene3D" id="3.90.1720.10">
    <property type="entry name" value="endopeptidase domain like (from Nostoc punctiforme)"/>
    <property type="match status" value="1"/>
</dbReference>
<feature type="compositionally biased region" description="Polar residues" evidence="1">
    <location>
        <begin position="38"/>
        <end position="72"/>
    </location>
</feature>
<evidence type="ECO:0000313" key="5">
    <source>
        <dbReference type="Proteomes" id="UP000049578"/>
    </source>
</evidence>
<dbReference type="AlphaFoldDB" id="A0A0N8FX70"/>
<evidence type="ECO:0000313" key="4">
    <source>
        <dbReference type="EMBL" id="KPJ22307.1"/>
    </source>
</evidence>
<protein>
    <submittedName>
        <fullName evidence="4">Immunogenic secreted protein</fullName>
    </submittedName>
</protein>
<feature type="chain" id="PRO_5006025451" evidence="2">
    <location>
        <begin position="28"/>
        <end position="459"/>
    </location>
</feature>
<sequence length="459" mass="49669">MRREKLLRLAMLMTLLAPQLGGVGVLAQDVDTSGVQAVTTPNTTAGEQTVTVSGDSAQTDQPSGTETPSVDQPKQPEVKHEQPPQRPEVQPSPAPSLPTPPAIEPPVVVPVPPSVTVPSTGLSGLPSGFTDFASVKTEAAYVAHWSGDKAYTHNLLSRRYGITAEQIDGFLKSLNMSYNVERVNGTKFLEWEKKSGLDVRAIVAFAVTETKLGTQGTSNTLGGNMFGYQVFDVDSHKPNKYNDELAIIQLTQEAIVRNHNLTLELQDQKADKVSSQTLNFAKDGGAYFAKKGQERADIMTKLDAWIDQHGGTPAIPEALRIQASSRFANVPLGFKTSGGYDILNYVAGSYPWGQCTWYVYNRAKELGYQFDAFMGNGGDWKHKAGYETTQTPKIGYAVSFAPGQAGADGTYGHVSIVEDVREDGSILISESNCIGLGHVSYRTFTAQEAKQLTYVVGQK</sequence>
<organism evidence="4 5">
    <name type="scientific">Streptococcus phocae</name>
    <dbReference type="NCBI Taxonomy" id="119224"/>
    <lineage>
        <taxon>Bacteria</taxon>
        <taxon>Bacillati</taxon>
        <taxon>Bacillota</taxon>
        <taxon>Bacilli</taxon>
        <taxon>Lactobacillales</taxon>
        <taxon>Streptococcaceae</taxon>
        <taxon>Streptococcus</taxon>
    </lineage>
</organism>
<feature type="compositionally biased region" description="Pro residues" evidence="1">
    <location>
        <begin position="84"/>
        <end position="105"/>
    </location>
</feature>
<feature type="compositionally biased region" description="Basic and acidic residues" evidence="1">
    <location>
        <begin position="74"/>
        <end position="83"/>
    </location>
</feature>
<feature type="domain" description="Peptidase C51" evidence="3">
    <location>
        <begin position="330"/>
        <end position="456"/>
    </location>
</feature>
<gene>
    <name evidence="4" type="ORF">AKK44_05355</name>
</gene>
<feature type="signal peptide" evidence="2">
    <location>
        <begin position="1"/>
        <end position="27"/>
    </location>
</feature>
<dbReference type="SUPFAM" id="SSF54001">
    <property type="entry name" value="Cysteine proteinases"/>
    <property type="match status" value="1"/>
</dbReference>
<feature type="region of interest" description="Disordered" evidence="1">
    <location>
        <begin position="38"/>
        <end position="105"/>
    </location>
</feature>
<evidence type="ECO:0000259" key="3">
    <source>
        <dbReference type="PROSITE" id="PS50911"/>
    </source>
</evidence>
<dbReference type="EMBL" id="LHQM01000020">
    <property type="protein sequence ID" value="KPJ22307.1"/>
    <property type="molecule type" value="Genomic_DNA"/>
</dbReference>
<reference evidence="4 5" key="1">
    <citation type="submission" date="2015-08" db="EMBL/GenBank/DDBJ databases">
        <title>Genome sequence of Streptococcus phocae subsp. phocae ATCC 51973T isolated from liver specimen obtained from seal.</title>
        <authorList>
            <person name="Avendano-Herrera R."/>
        </authorList>
    </citation>
    <scope>NUCLEOTIDE SEQUENCE [LARGE SCALE GENOMIC DNA]</scope>
    <source>
        <strain evidence="4 5">ATCC 51973</strain>
    </source>
</reference>